<dbReference type="InterPro" id="IPR000415">
    <property type="entry name" value="Nitroreductase-like"/>
</dbReference>
<feature type="domain" description="Nitroreductase" evidence="4">
    <location>
        <begin position="15"/>
        <end position="181"/>
    </location>
</feature>
<organism evidence="5 6">
    <name type="scientific">Hydrobacter penzbergensis</name>
    <dbReference type="NCBI Taxonomy" id="1235997"/>
    <lineage>
        <taxon>Bacteria</taxon>
        <taxon>Pseudomonadati</taxon>
        <taxon>Bacteroidota</taxon>
        <taxon>Chitinophagia</taxon>
        <taxon>Chitinophagales</taxon>
        <taxon>Chitinophagaceae</taxon>
        <taxon>Hydrobacter</taxon>
    </lineage>
</organism>
<comment type="caution">
    <text evidence="5">The sequence shown here is derived from an EMBL/GenBank/DDBJ whole genome shotgun (WGS) entry which is preliminary data.</text>
</comment>
<dbReference type="EMBL" id="FNNO01000007">
    <property type="protein sequence ID" value="SDW96606.1"/>
    <property type="molecule type" value="Genomic_DNA"/>
</dbReference>
<keyword evidence="2" id="KW-0288">FMN</keyword>
<dbReference type="GO" id="GO:0016491">
    <property type="term" value="F:oxidoreductase activity"/>
    <property type="evidence" value="ECO:0007669"/>
    <property type="project" value="UniProtKB-KW"/>
</dbReference>
<evidence type="ECO:0000259" key="4">
    <source>
        <dbReference type="Pfam" id="PF00881"/>
    </source>
</evidence>
<evidence type="ECO:0000256" key="2">
    <source>
        <dbReference type="ARBA" id="ARBA00022643"/>
    </source>
</evidence>
<proteinExistence type="predicted"/>
<sequence length="214" mass="24608">MQFNITDTEILRNIILHRRDVRGNRFLSTPVSTTVMDQLLFAFEHAPSVGYSQPWQLIVIEKETTKQAVKNIFIESNDHERVHFDSDKASQYQRLKLEGIVEAPVNIAVFYTPPGQPVLGQTMMPEAGLYSVVCGIQNMWLMARSLNVGMGWVSILEPEKIKEVLHVPSHLQLVAYLCIGYVSKFDELPELELLGWERRKNQAEFIHHETFKQS</sequence>
<evidence type="ECO:0000256" key="3">
    <source>
        <dbReference type="ARBA" id="ARBA00023002"/>
    </source>
</evidence>
<dbReference type="SUPFAM" id="SSF55469">
    <property type="entry name" value="FMN-dependent nitroreductase-like"/>
    <property type="match status" value="1"/>
</dbReference>
<keyword evidence="1" id="KW-0285">Flavoprotein</keyword>
<dbReference type="AlphaFoldDB" id="A0A8X8IFQ8"/>
<dbReference type="InterPro" id="IPR012825">
    <property type="entry name" value="BluB"/>
</dbReference>
<dbReference type="Pfam" id="PF00881">
    <property type="entry name" value="Nitroreductase"/>
    <property type="match status" value="1"/>
</dbReference>
<dbReference type="InterPro" id="IPR029479">
    <property type="entry name" value="Nitroreductase"/>
</dbReference>
<dbReference type="PANTHER" id="PTHR23026">
    <property type="entry name" value="NADPH NITROREDUCTASE"/>
    <property type="match status" value="1"/>
</dbReference>
<keyword evidence="6" id="KW-1185">Reference proteome</keyword>
<reference evidence="5 6" key="1">
    <citation type="submission" date="2016-10" db="EMBL/GenBank/DDBJ databases">
        <authorList>
            <person name="Varghese N."/>
            <person name="Submissions S."/>
        </authorList>
    </citation>
    <scope>NUCLEOTIDE SEQUENCE [LARGE SCALE GENOMIC DNA]</scope>
    <source>
        <strain evidence="5 6">DSM 25353</strain>
    </source>
</reference>
<protein>
    <submittedName>
        <fullName evidence="5">Cob(II)yrinic acid a,c-diamide reductase /5,6-dimethylbenzimidazole synthase</fullName>
    </submittedName>
</protein>
<dbReference type="InterPro" id="IPR050627">
    <property type="entry name" value="Nitroreductase/BluB"/>
</dbReference>
<evidence type="ECO:0000313" key="6">
    <source>
        <dbReference type="Proteomes" id="UP000198711"/>
    </source>
</evidence>
<name>A0A8X8IFQ8_9BACT</name>
<dbReference type="PANTHER" id="PTHR23026:SF90">
    <property type="entry name" value="IODOTYROSINE DEIODINASE 1"/>
    <property type="match status" value="1"/>
</dbReference>
<accession>A0A8X8IFQ8</accession>
<dbReference type="Gene3D" id="3.40.109.10">
    <property type="entry name" value="NADH Oxidase"/>
    <property type="match status" value="1"/>
</dbReference>
<keyword evidence="3" id="KW-0560">Oxidoreductase</keyword>
<evidence type="ECO:0000256" key="1">
    <source>
        <dbReference type="ARBA" id="ARBA00022630"/>
    </source>
</evidence>
<dbReference type="RefSeq" id="WP_092723806.1">
    <property type="nucleotide sequence ID" value="NZ_FNNO01000007.1"/>
</dbReference>
<dbReference type="Proteomes" id="UP000198711">
    <property type="component" value="Unassembled WGS sequence"/>
</dbReference>
<dbReference type="NCBIfam" id="TIGR02476">
    <property type="entry name" value="BluB"/>
    <property type="match status" value="1"/>
</dbReference>
<gene>
    <name evidence="5" type="ORF">SAMN05444410_107174</name>
</gene>
<evidence type="ECO:0000313" key="5">
    <source>
        <dbReference type="EMBL" id="SDW96606.1"/>
    </source>
</evidence>